<dbReference type="InParanoid" id="A0A0C3GXD3"/>
<protein>
    <submittedName>
        <fullName evidence="1">Uncharacterized protein</fullName>
    </submittedName>
</protein>
<accession>A0A0C3GXD3</accession>
<gene>
    <name evidence="1" type="ORF">OIDMADRAFT_132533</name>
</gene>
<dbReference type="EMBL" id="KN832885">
    <property type="protein sequence ID" value="KIM95914.1"/>
    <property type="molecule type" value="Genomic_DNA"/>
</dbReference>
<reference evidence="2" key="2">
    <citation type="submission" date="2015-01" db="EMBL/GenBank/DDBJ databases">
        <title>Evolutionary Origins and Diversification of the Mycorrhizal Mutualists.</title>
        <authorList>
            <consortium name="DOE Joint Genome Institute"/>
            <consortium name="Mycorrhizal Genomics Consortium"/>
            <person name="Kohler A."/>
            <person name="Kuo A."/>
            <person name="Nagy L.G."/>
            <person name="Floudas D."/>
            <person name="Copeland A."/>
            <person name="Barry K.W."/>
            <person name="Cichocki N."/>
            <person name="Veneault-Fourrey C."/>
            <person name="LaButti K."/>
            <person name="Lindquist E.A."/>
            <person name="Lipzen A."/>
            <person name="Lundell T."/>
            <person name="Morin E."/>
            <person name="Murat C."/>
            <person name="Riley R."/>
            <person name="Ohm R."/>
            <person name="Sun H."/>
            <person name="Tunlid A."/>
            <person name="Henrissat B."/>
            <person name="Grigoriev I.V."/>
            <person name="Hibbett D.S."/>
            <person name="Martin F."/>
        </authorList>
    </citation>
    <scope>NUCLEOTIDE SEQUENCE [LARGE SCALE GENOMIC DNA]</scope>
    <source>
        <strain evidence="2">Zn</strain>
    </source>
</reference>
<keyword evidence="2" id="KW-1185">Reference proteome</keyword>
<dbReference type="STRING" id="913774.A0A0C3GXD3"/>
<dbReference type="HOGENOM" id="CLU_2073834_0_0_1"/>
<dbReference type="AlphaFoldDB" id="A0A0C3GXD3"/>
<evidence type="ECO:0000313" key="1">
    <source>
        <dbReference type="EMBL" id="KIM95914.1"/>
    </source>
</evidence>
<dbReference type="OrthoDB" id="5407115at2759"/>
<proteinExistence type="predicted"/>
<dbReference type="Proteomes" id="UP000054321">
    <property type="component" value="Unassembled WGS sequence"/>
</dbReference>
<reference evidence="1 2" key="1">
    <citation type="submission" date="2014-04" db="EMBL/GenBank/DDBJ databases">
        <authorList>
            <consortium name="DOE Joint Genome Institute"/>
            <person name="Kuo A."/>
            <person name="Martino E."/>
            <person name="Perotto S."/>
            <person name="Kohler A."/>
            <person name="Nagy L.G."/>
            <person name="Floudas D."/>
            <person name="Copeland A."/>
            <person name="Barry K.W."/>
            <person name="Cichocki N."/>
            <person name="Veneault-Fourrey C."/>
            <person name="LaButti K."/>
            <person name="Lindquist E.A."/>
            <person name="Lipzen A."/>
            <person name="Lundell T."/>
            <person name="Morin E."/>
            <person name="Murat C."/>
            <person name="Sun H."/>
            <person name="Tunlid A."/>
            <person name="Henrissat B."/>
            <person name="Grigoriev I.V."/>
            <person name="Hibbett D.S."/>
            <person name="Martin F."/>
            <person name="Nordberg H.P."/>
            <person name="Cantor M.N."/>
            <person name="Hua S.X."/>
        </authorList>
    </citation>
    <scope>NUCLEOTIDE SEQUENCE [LARGE SCALE GENOMIC DNA]</scope>
    <source>
        <strain evidence="1 2">Zn</strain>
    </source>
</reference>
<sequence length="118" mass="13711">MCIGICHTFLSNFTGALVILLVRAGKGWDELDEKSFWAFSHLQGCACAGGNLTFLECFLRWCWKWEMGNGIWDMGYGLWVMGYGIWDMGYGIWDMRYWDIWCLANRLQQLYHSGLISC</sequence>
<evidence type="ECO:0000313" key="2">
    <source>
        <dbReference type="Proteomes" id="UP000054321"/>
    </source>
</evidence>
<organism evidence="1 2">
    <name type="scientific">Oidiodendron maius (strain Zn)</name>
    <dbReference type="NCBI Taxonomy" id="913774"/>
    <lineage>
        <taxon>Eukaryota</taxon>
        <taxon>Fungi</taxon>
        <taxon>Dikarya</taxon>
        <taxon>Ascomycota</taxon>
        <taxon>Pezizomycotina</taxon>
        <taxon>Leotiomycetes</taxon>
        <taxon>Leotiomycetes incertae sedis</taxon>
        <taxon>Myxotrichaceae</taxon>
        <taxon>Oidiodendron</taxon>
    </lineage>
</organism>
<name>A0A0C3GXD3_OIDMZ</name>